<dbReference type="GeneID" id="5971945"/>
<dbReference type="PANTHER" id="PTHR38790:SF4">
    <property type="entry name" value="2EXR DOMAIN-CONTAINING PROTEIN"/>
    <property type="match status" value="1"/>
</dbReference>
<accession>Q0UUA0</accession>
<dbReference type="EMBL" id="CH445330">
    <property type="protein sequence ID" value="EAT88424.1"/>
    <property type="molecule type" value="Genomic_DNA"/>
</dbReference>
<name>Q0UUA0_PHANO</name>
<evidence type="ECO:0000313" key="2">
    <source>
        <dbReference type="Proteomes" id="UP000001055"/>
    </source>
</evidence>
<protein>
    <submittedName>
        <fullName evidence="1">Uncharacterized protein</fullName>
    </submittedName>
</protein>
<dbReference type="AlphaFoldDB" id="Q0UUA0"/>
<dbReference type="PANTHER" id="PTHR38790">
    <property type="entry name" value="2EXR DOMAIN-CONTAINING PROTEIN-RELATED"/>
    <property type="match status" value="1"/>
</dbReference>
<sequence>MAATVNPAASSTIAPAQLQIFDRKQEESPLLRLPAELRNQIWEYVFTGSEFWVKRFRSFFENVSRNSSAPPAQLSVFAIGLPGRSIEELNDLSYKVPHPFQMVTDRTTEQQVGAVRVVHINLHNHLDEFFVCEIELLKEQSKGSSNRFDVFPLARLTGLKHVGVRLVDPYFSPWDPMCLQKEPMKASVKRTVKNMGVHKDVQISVDLGRQYTPHERLPS</sequence>
<reference evidence="2" key="1">
    <citation type="journal article" date="2007" name="Plant Cell">
        <title>Dothideomycete-plant interactions illuminated by genome sequencing and EST analysis of the wheat pathogen Stagonospora nodorum.</title>
        <authorList>
            <person name="Hane J.K."/>
            <person name="Lowe R.G."/>
            <person name="Solomon P.S."/>
            <person name="Tan K.C."/>
            <person name="Schoch C.L."/>
            <person name="Spatafora J.W."/>
            <person name="Crous P.W."/>
            <person name="Kodira C."/>
            <person name="Birren B.W."/>
            <person name="Galagan J.E."/>
            <person name="Torriani S.F."/>
            <person name="McDonald B.A."/>
            <person name="Oliver R.P."/>
        </authorList>
    </citation>
    <scope>NUCLEOTIDE SEQUENCE [LARGE SCALE GENOMIC DNA]</scope>
    <source>
        <strain evidence="2">SN15 / ATCC MYA-4574 / FGSC 10173</strain>
    </source>
</reference>
<proteinExistence type="predicted"/>
<dbReference type="RefSeq" id="XP_001795077.1">
    <property type="nucleotide sequence ID" value="XM_001795025.1"/>
</dbReference>
<organism evidence="1 2">
    <name type="scientific">Phaeosphaeria nodorum (strain SN15 / ATCC MYA-4574 / FGSC 10173)</name>
    <name type="common">Glume blotch fungus</name>
    <name type="synonym">Parastagonospora nodorum</name>
    <dbReference type="NCBI Taxonomy" id="321614"/>
    <lineage>
        <taxon>Eukaryota</taxon>
        <taxon>Fungi</taxon>
        <taxon>Dikarya</taxon>
        <taxon>Ascomycota</taxon>
        <taxon>Pezizomycotina</taxon>
        <taxon>Dothideomycetes</taxon>
        <taxon>Pleosporomycetidae</taxon>
        <taxon>Pleosporales</taxon>
        <taxon>Pleosporineae</taxon>
        <taxon>Phaeosphaeriaceae</taxon>
        <taxon>Parastagonospora</taxon>
    </lineage>
</organism>
<gene>
    <name evidence="1" type="ORF">SNOG_04664</name>
</gene>
<evidence type="ECO:0000313" key="1">
    <source>
        <dbReference type="EMBL" id="EAT88424.1"/>
    </source>
</evidence>
<dbReference type="KEGG" id="pno:SNOG_04664"/>
<dbReference type="Proteomes" id="UP000001055">
    <property type="component" value="Unassembled WGS sequence"/>
</dbReference>
<dbReference type="InParanoid" id="Q0UUA0"/>